<keyword evidence="10" id="KW-0175">Coiled coil</keyword>
<keyword evidence="3" id="KW-0813">Transport</keyword>
<evidence type="ECO:0000256" key="9">
    <source>
        <dbReference type="ARBA" id="ARBA00023136"/>
    </source>
</evidence>
<dbReference type="STRING" id="554155.C5FHB5"/>
<feature type="compositionally biased region" description="Basic and acidic residues" evidence="11">
    <location>
        <begin position="263"/>
        <end position="285"/>
    </location>
</feature>
<accession>C5FHB5</accession>
<gene>
    <name evidence="13" type="ORF">MCYG_01653</name>
</gene>
<dbReference type="GO" id="GO:0005789">
    <property type="term" value="C:endoplasmic reticulum membrane"/>
    <property type="evidence" value="ECO:0007669"/>
    <property type="project" value="UniProtKB-SubCell"/>
</dbReference>
<feature type="compositionally biased region" description="Pro residues" evidence="11">
    <location>
        <begin position="243"/>
        <end position="256"/>
    </location>
</feature>
<keyword evidence="4 12" id="KW-0812">Transmembrane</keyword>
<keyword evidence="6" id="KW-0931">ER-Golgi transport</keyword>
<sequence>MARKLSEAYTSSNTISINLTQLLSRLESNILSPSADLKPLLRSQYHRARVGANIEYGRNLLLQLERSSSDIKHPQRKQIVQSDLSQKRQQLKILRQRLDDLGTQAHARATAVANTATPDFLADGDTHSSEDEEDILPTPQDSVTPENISSRASTSSTNIKDEPKQIEAQECSIISDTSQSSTIPTPPSSSYSSAPAHSEPFSSNTLRNRNTIPTAVHTPAETTLHPTTATLSTGTFSPSVHPSAPPSPFKPVPNPHVRPHSLSRTDSRSRDLDPEASLARDRQEQESLTDSLLTLAQQLKASTHTFNTTLESEKSIIDRAVEGLDRNTTGLESAGQKMGMLRRMSEGRGWWGRMLMYLWIFGLWILAIMIVYVGPKLRF</sequence>
<dbReference type="HOGENOM" id="CLU_027976_0_0_1"/>
<evidence type="ECO:0000256" key="4">
    <source>
        <dbReference type="ARBA" id="ARBA00022692"/>
    </source>
</evidence>
<keyword evidence="8 12" id="KW-1133">Transmembrane helix</keyword>
<dbReference type="EMBL" id="DS995702">
    <property type="protein sequence ID" value="EEQ28834.1"/>
    <property type="molecule type" value="Genomic_DNA"/>
</dbReference>
<keyword evidence="5" id="KW-0256">Endoplasmic reticulum</keyword>
<feature type="compositionally biased region" description="Low complexity" evidence="11">
    <location>
        <begin position="172"/>
        <end position="193"/>
    </location>
</feature>
<keyword evidence="7" id="KW-0653">Protein transport</keyword>
<evidence type="ECO:0000256" key="6">
    <source>
        <dbReference type="ARBA" id="ARBA00022892"/>
    </source>
</evidence>
<evidence type="ECO:0000313" key="14">
    <source>
        <dbReference type="Proteomes" id="UP000002035"/>
    </source>
</evidence>
<feature type="compositionally biased region" description="Polar residues" evidence="11">
    <location>
        <begin position="200"/>
        <end position="213"/>
    </location>
</feature>
<keyword evidence="9 12" id="KW-0472">Membrane</keyword>
<dbReference type="OMA" id="YAWIFGL"/>
<dbReference type="GO" id="GO:0006890">
    <property type="term" value="P:retrograde vesicle-mediated transport, Golgi to endoplasmic reticulum"/>
    <property type="evidence" value="ECO:0007669"/>
    <property type="project" value="TreeGrafter"/>
</dbReference>
<feature type="transmembrane region" description="Helical" evidence="12">
    <location>
        <begin position="350"/>
        <end position="373"/>
    </location>
</feature>
<dbReference type="eggNOG" id="ENOG502SCD1">
    <property type="taxonomic scope" value="Eukaryota"/>
</dbReference>
<name>C5FHB5_ARTOC</name>
<proteinExistence type="inferred from homology"/>
<dbReference type="AlphaFoldDB" id="C5FHB5"/>
<evidence type="ECO:0000256" key="1">
    <source>
        <dbReference type="ARBA" id="ARBA00004163"/>
    </source>
</evidence>
<dbReference type="GO" id="GO:0015031">
    <property type="term" value="P:protein transport"/>
    <property type="evidence" value="ECO:0007669"/>
    <property type="project" value="UniProtKB-KW"/>
</dbReference>
<evidence type="ECO:0000313" key="13">
    <source>
        <dbReference type="EMBL" id="EEQ28834.1"/>
    </source>
</evidence>
<evidence type="ECO:0000256" key="12">
    <source>
        <dbReference type="SAM" id="Phobius"/>
    </source>
</evidence>
<dbReference type="RefSeq" id="XP_002848719.1">
    <property type="nucleotide sequence ID" value="XM_002848673.1"/>
</dbReference>
<dbReference type="GO" id="GO:0031201">
    <property type="term" value="C:SNARE complex"/>
    <property type="evidence" value="ECO:0007669"/>
    <property type="project" value="TreeGrafter"/>
</dbReference>
<dbReference type="OrthoDB" id="3231855at2759"/>
<evidence type="ECO:0000256" key="2">
    <source>
        <dbReference type="ARBA" id="ARBA00007891"/>
    </source>
</evidence>
<dbReference type="PANTHER" id="PTHR13050">
    <property type="entry name" value="USE1-LIKE PROTEIN"/>
    <property type="match status" value="1"/>
</dbReference>
<dbReference type="InterPro" id="IPR019150">
    <property type="entry name" value="Vesicle_transport_protein_Use1"/>
</dbReference>
<feature type="compositionally biased region" description="Polar residues" evidence="11">
    <location>
        <begin position="139"/>
        <end position="158"/>
    </location>
</feature>
<evidence type="ECO:0000256" key="5">
    <source>
        <dbReference type="ARBA" id="ARBA00022824"/>
    </source>
</evidence>
<dbReference type="PANTHER" id="PTHR13050:SF7">
    <property type="entry name" value="VESICLE TRANSPORT PROTEIN USE1"/>
    <property type="match status" value="1"/>
</dbReference>
<dbReference type="Proteomes" id="UP000002035">
    <property type="component" value="Unassembled WGS sequence"/>
</dbReference>
<protein>
    <submittedName>
        <fullName evidence="13">Synaptobrevin</fullName>
    </submittedName>
</protein>
<feature type="compositionally biased region" description="Low complexity" evidence="11">
    <location>
        <begin position="217"/>
        <end position="242"/>
    </location>
</feature>
<evidence type="ECO:0000256" key="7">
    <source>
        <dbReference type="ARBA" id="ARBA00022927"/>
    </source>
</evidence>
<evidence type="ECO:0000256" key="3">
    <source>
        <dbReference type="ARBA" id="ARBA00022448"/>
    </source>
</evidence>
<dbReference type="GeneID" id="9222975"/>
<comment type="similarity">
    <text evidence="2">Belongs to the USE1 family.</text>
</comment>
<dbReference type="Pfam" id="PF09753">
    <property type="entry name" value="Use1"/>
    <property type="match status" value="1"/>
</dbReference>
<evidence type="ECO:0000256" key="10">
    <source>
        <dbReference type="SAM" id="Coils"/>
    </source>
</evidence>
<feature type="region of interest" description="Disordered" evidence="11">
    <location>
        <begin position="112"/>
        <end position="285"/>
    </location>
</feature>
<dbReference type="VEuPathDB" id="FungiDB:MCYG_01653"/>
<organism evidence="13 14">
    <name type="scientific">Arthroderma otae (strain ATCC MYA-4605 / CBS 113480)</name>
    <name type="common">Microsporum canis</name>
    <dbReference type="NCBI Taxonomy" id="554155"/>
    <lineage>
        <taxon>Eukaryota</taxon>
        <taxon>Fungi</taxon>
        <taxon>Dikarya</taxon>
        <taxon>Ascomycota</taxon>
        <taxon>Pezizomycotina</taxon>
        <taxon>Eurotiomycetes</taxon>
        <taxon>Eurotiomycetidae</taxon>
        <taxon>Onygenales</taxon>
        <taxon>Arthrodermataceae</taxon>
        <taxon>Microsporum</taxon>
    </lineage>
</organism>
<comment type="subcellular location">
    <subcellularLocation>
        <location evidence="1">Endoplasmic reticulum membrane</location>
        <topology evidence="1">Single-pass type IV membrane protein</topology>
    </subcellularLocation>
</comment>
<evidence type="ECO:0000256" key="8">
    <source>
        <dbReference type="ARBA" id="ARBA00022989"/>
    </source>
</evidence>
<keyword evidence="14" id="KW-1185">Reference proteome</keyword>
<evidence type="ECO:0000256" key="11">
    <source>
        <dbReference type="SAM" id="MobiDB-lite"/>
    </source>
</evidence>
<dbReference type="GO" id="GO:0005484">
    <property type="term" value="F:SNAP receptor activity"/>
    <property type="evidence" value="ECO:0007669"/>
    <property type="project" value="TreeGrafter"/>
</dbReference>
<reference evidence="14" key="1">
    <citation type="journal article" date="2012" name="MBio">
        <title>Comparative genome analysis of Trichophyton rubrum and related dermatophytes reveals candidate genes involved in infection.</title>
        <authorList>
            <person name="Martinez D.A."/>
            <person name="Oliver B.G."/>
            <person name="Graeser Y."/>
            <person name="Goldberg J.M."/>
            <person name="Li W."/>
            <person name="Martinez-Rossi N.M."/>
            <person name="Monod M."/>
            <person name="Shelest E."/>
            <person name="Barton R.C."/>
            <person name="Birch E."/>
            <person name="Brakhage A.A."/>
            <person name="Chen Z."/>
            <person name="Gurr S.J."/>
            <person name="Heiman D."/>
            <person name="Heitman J."/>
            <person name="Kosti I."/>
            <person name="Rossi A."/>
            <person name="Saif S."/>
            <person name="Samalova M."/>
            <person name="Saunders C.W."/>
            <person name="Shea T."/>
            <person name="Summerbell R.C."/>
            <person name="Xu J."/>
            <person name="Young S."/>
            <person name="Zeng Q."/>
            <person name="Birren B.W."/>
            <person name="Cuomo C.A."/>
            <person name="White T.C."/>
        </authorList>
    </citation>
    <scope>NUCLEOTIDE SEQUENCE [LARGE SCALE GENOMIC DNA]</scope>
    <source>
        <strain evidence="14">ATCC MYA-4605 / CBS 113480</strain>
    </source>
</reference>
<feature type="coiled-coil region" evidence="10">
    <location>
        <begin position="77"/>
        <end position="104"/>
    </location>
</feature>